<feature type="region of interest" description="Disordered" evidence="1">
    <location>
        <begin position="78"/>
        <end position="130"/>
    </location>
</feature>
<dbReference type="AlphaFoldDB" id="A0A4Y2V8Q1"/>
<evidence type="ECO:0000313" key="3">
    <source>
        <dbReference type="Proteomes" id="UP000499080"/>
    </source>
</evidence>
<evidence type="ECO:0000256" key="1">
    <source>
        <dbReference type="SAM" id="MobiDB-lite"/>
    </source>
</evidence>
<gene>
    <name evidence="2" type="ORF">AVEN_109675_1</name>
</gene>
<accession>A0A4Y2V8Q1</accession>
<feature type="compositionally biased region" description="Low complexity" evidence="1">
    <location>
        <begin position="92"/>
        <end position="106"/>
    </location>
</feature>
<evidence type="ECO:0008006" key="4">
    <source>
        <dbReference type="Google" id="ProtNLM"/>
    </source>
</evidence>
<proteinExistence type="predicted"/>
<protein>
    <recommendedName>
        <fullName evidence="4">Mos1 transposase HTH domain-containing protein</fullName>
    </recommendedName>
</protein>
<dbReference type="Proteomes" id="UP000499080">
    <property type="component" value="Unassembled WGS sequence"/>
</dbReference>
<dbReference type="EMBL" id="BGPR01044224">
    <property type="protein sequence ID" value="GBO20951.1"/>
    <property type="molecule type" value="Genomic_DNA"/>
</dbReference>
<name>A0A4Y2V8Q1_ARAVE</name>
<sequence>MDSSRSAQRAIIQFLLAEGEHVSRIYRRMKEVYGEQCLAPYTIFRWCQRYEAGRVNIKGLATPWSGERWSKLSKPSRFIQAGHKPGNHQEISSPSQSQLGSSAGQQTRQPSAFCIPDGHKPGNHQDLPSQTYHKFRGKSLRFPSPAGHVRATIKISSLVTN</sequence>
<keyword evidence="3" id="KW-1185">Reference proteome</keyword>
<reference evidence="2 3" key="1">
    <citation type="journal article" date="2019" name="Sci. Rep.">
        <title>Orb-weaving spider Araneus ventricosus genome elucidates the spidroin gene catalogue.</title>
        <authorList>
            <person name="Kono N."/>
            <person name="Nakamura H."/>
            <person name="Ohtoshi R."/>
            <person name="Moran D.A.P."/>
            <person name="Shinohara A."/>
            <person name="Yoshida Y."/>
            <person name="Fujiwara M."/>
            <person name="Mori M."/>
            <person name="Tomita M."/>
            <person name="Arakawa K."/>
        </authorList>
    </citation>
    <scope>NUCLEOTIDE SEQUENCE [LARGE SCALE GENOMIC DNA]</scope>
</reference>
<organism evidence="2 3">
    <name type="scientific">Araneus ventricosus</name>
    <name type="common">Orbweaver spider</name>
    <name type="synonym">Epeira ventricosa</name>
    <dbReference type="NCBI Taxonomy" id="182803"/>
    <lineage>
        <taxon>Eukaryota</taxon>
        <taxon>Metazoa</taxon>
        <taxon>Ecdysozoa</taxon>
        <taxon>Arthropoda</taxon>
        <taxon>Chelicerata</taxon>
        <taxon>Arachnida</taxon>
        <taxon>Araneae</taxon>
        <taxon>Araneomorphae</taxon>
        <taxon>Entelegynae</taxon>
        <taxon>Araneoidea</taxon>
        <taxon>Araneidae</taxon>
        <taxon>Araneus</taxon>
    </lineage>
</organism>
<comment type="caution">
    <text evidence="2">The sequence shown here is derived from an EMBL/GenBank/DDBJ whole genome shotgun (WGS) entry which is preliminary data.</text>
</comment>
<evidence type="ECO:0000313" key="2">
    <source>
        <dbReference type="EMBL" id="GBO20951.1"/>
    </source>
</evidence>